<dbReference type="Pfam" id="PF13240">
    <property type="entry name" value="Zn_Ribbon_1"/>
    <property type="match status" value="1"/>
</dbReference>
<evidence type="ECO:0000256" key="1">
    <source>
        <dbReference type="SAM" id="Phobius"/>
    </source>
</evidence>
<keyword evidence="1" id="KW-1133">Transmembrane helix</keyword>
<feature type="domain" description="Zinc-ribbon" evidence="2">
    <location>
        <begin position="6"/>
        <end position="27"/>
    </location>
</feature>
<protein>
    <submittedName>
        <fullName evidence="3">Zinc-ribbon domain protein</fullName>
    </submittedName>
</protein>
<dbReference type="InterPro" id="IPR026870">
    <property type="entry name" value="Zinc_ribbon_dom"/>
</dbReference>
<keyword evidence="1" id="KW-0472">Membrane</keyword>
<organism evidence="3">
    <name type="scientific">Myoviridae sp. ctnzH2</name>
    <dbReference type="NCBI Taxonomy" id="2827707"/>
    <lineage>
        <taxon>Viruses</taxon>
        <taxon>Duplodnaviria</taxon>
        <taxon>Heunggongvirae</taxon>
        <taxon>Uroviricota</taxon>
        <taxon>Caudoviricetes</taxon>
    </lineage>
</organism>
<dbReference type="EMBL" id="BK032549">
    <property type="protein sequence ID" value="DAF46964.1"/>
    <property type="molecule type" value="Genomic_DNA"/>
</dbReference>
<accession>A0A8S5S7E6</accession>
<sequence>MSLISCPECGKEVSDKAQSCPNCGCPLHGTQEMNAEMHRAGTAGMPLNQQQSASQVKPKKKGRGCLIAVLIVVFFMICGIVGATASRANKETAGSTNAEVVEDVQQFSGISVEALKEIMGDPVAEEEWTNSTSKGEFPVTTLQYEKNSNHYEFIIAEDAVVRLSIYSNQYWNGTGDLFSYSGDKENILKMFNVDAGESARIETDNGVSYVLVSVNDAIAEFNVQDIDANAENFGFVKITYNANYFD</sequence>
<feature type="transmembrane region" description="Helical" evidence="1">
    <location>
        <begin position="65"/>
        <end position="85"/>
    </location>
</feature>
<keyword evidence="1" id="KW-0812">Transmembrane</keyword>
<evidence type="ECO:0000259" key="2">
    <source>
        <dbReference type="Pfam" id="PF13240"/>
    </source>
</evidence>
<proteinExistence type="predicted"/>
<reference evidence="3" key="1">
    <citation type="journal article" date="2021" name="Proc. Natl. Acad. Sci. U.S.A.">
        <title>A Catalog of Tens of Thousands of Viruses from Human Metagenomes Reveals Hidden Associations with Chronic Diseases.</title>
        <authorList>
            <person name="Tisza M.J."/>
            <person name="Buck C.B."/>
        </authorList>
    </citation>
    <scope>NUCLEOTIDE SEQUENCE</scope>
    <source>
        <strain evidence="3">CtnzH2</strain>
    </source>
</reference>
<evidence type="ECO:0000313" key="3">
    <source>
        <dbReference type="EMBL" id="DAF46964.1"/>
    </source>
</evidence>
<name>A0A8S5S7E6_9CAUD</name>